<gene>
    <name evidence="2" type="ORF">SAMN05421790_11637</name>
</gene>
<dbReference type="EMBL" id="FTOD01000016">
    <property type="protein sequence ID" value="SIT16105.1"/>
    <property type="molecule type" value="Genomic_DNA"/>
</dbReference>
<dbReference type="Proteomes" id="UP000186795">
    <property type="component" value="Unassembled WGS sequence"/>
</dbReference>
<accession>A0A1N7PZY7</accession>
<evidence type="ECO:0000313" key="2">
    <source>
        <dbReference type="EMBL" id="SIT16105.1"/>
    </source>
</evidence>
<proteinExistence type="predicted"/>
<protein>
    <submittedName>
        <fullName evidence="2">Uncharacterized protein</fullName>
    </submittedName>
</protein>
<dbReference type="AlphaFoldDB" id="A0A1N7PZY7"/>
<feature type="compositionally biased region" description="Basic and acidic residues" evidence="1">
    <location>
        <begin position="26"/>
        <end position="35"/>
    </location>
</feature>
<feature type="region of interest" description="Disordered" evidence="1">
    <location>
        <begin position="1"/>
        <end position="35"/>
    </location>
</feature>
<sequence length="35" mass="4011">MVRSSQMMTNSPMETGISVDRMQGMEAEKKRMGFK</sequence>
<name>A0A1N7PZY7_9BACL</name>
<keyword evidence="3" id="KW-1185">Reference proteome</keyword>
<feature type="compositionally biased region" description="Polar residues" evidence="1">
    <location>
        <begin position="1"/>
        <end position="13"/>
    </location>
</feature>
<reference evidence="3" key="1">
    <citation type="submission" date="2017-01" db="EMBL/GenBank/DDBJ databases">
        <authorList>
            <person name="Varghese N."/>
            <person name="Submissions S."/>
        </authorList>
    </citation>
    <scope>NUCLEOTIDE SEQUENCE [LARGE SCALE GENOMIC DNA]</scope>
    <source>
        <strain evidence="3">DSM 45196</strain>
    </source>
</reference>
<organism evidence="2 3">
    <name type="scientific">Kroppenstedtia eburnea</name>
    <dbReference type="NCBI Taxonomy" id="714067"/>
    <lineage>
        <taxon>Bacteria</taxon>
        <taxon>Bacillati</taxon>
        <taxon>Bacillota</taxon>
        <taxon>Bacilli</taxon>
        <taxon>Bacillales</taxon>
        <taxon>Thermoactinomycetaceae</taxon>
        <taxon>Kroppenstedtia</taxon>
    </lineage>
</organism>
<evidence type="ECO:0000256" key="1">
    <source>
        <dbReference type="SAM" id="MobiDB-lite"/>
    </source>
</evidence>
<evidence type="ECO:0000313" key="3">
    <source>
        <dbReference type="Proteomes" id="UP000186795"/>
    </source>
</evidence>